<dbReference type="PANTHER" id="PTHR46232">
    <property type="entry name" value="SMARCE1 REGULATOR OF CHROMATIN"/>
    <property type="match status" value="1"/>
</dbReference>
<evidence type="ECO:0000256" key="1">
    <source>
        <dbReference type="SAM" id="MobiDB-lite"/>
    </source>
</evidence>
<gene>
    <name evidence="2" type="ORF">J0S82_012728</name>
</gene>
<evidence type="ECO:0000313" key="2">
    <source>
        <dbReference type="EMBL" id="KAG8523143.1"/>
    </source>
</evidence>
<dbReference type="PANTHER" id="PTHR46232:SF3">
    <property type="entry name" value="HMG BOX DOMAIN-CONTAINING PROTEIN"/>
    <property type="match status" value="1"/>
</dbReference>
<keyword evidence="3" id="KW-1185">Reference proteome</keyword>
<dbReference type="Proteomes" id="UP000700334">
    <property type="component" value="Unassembled WGS sequence"/>
</dbReference>
<sequence length="355" mass="40258">TLGFVEYSPYSNLIFNYRLKGIWALTAGHGISSDINGTKHPNHQMHYMRRKSAETVLHEKEGPYLSTQPAEDSGDCAGEFSREHTATACFQRNHCFISEILSKRTTPGKERKFLESTGSLNNELKGLCGLKVEMDMEKITAAIAQAEEQSHKRQEEREKEAEMQSEELEQGANKIEEKKEGETISKEIEETQLEEGWKAKKVVRKACFLLKTRRVGSSGWTEERWQRKGPAIVNQLAEHYWSCCQQSPHQRKRKKNNHISGVSLPQLEKEEASLVLQTFLEQGFWFSSPWRYCRWSSRYHINSIPSLIIHGSDYALFGSATNGDCVHGFDLFLSPPGSKTPEVCSGSAGITDAMH</sequence>
<evidence type="ECO:0000313" key="3">
    <source>
        <dbReference type="Proteomes" id="UP000700334"/>
    </source>
</evidence>
<dbReference type="OrthoDB" id="30931at2759"/>
<dbReference type="GO" id="GO:0016922">
    <property type="term" value="F:nuclear receptor binding"/>
    <property type="evidence" value="ECO:0007669"/>
    <property type="project" value="TreeGrafter"/>
</dbReference>
<dbReference type="GO" id="GO:0031492">
    <property type="term" value="F:nucleosomal DNA binding"/>
    <property type="evidence" value="ECO:0007669"/>
    <property type="project" value="TreeGrafter"/>
</dbReference>
<accession>A0A8J6ALF3</accession>
<proteinExistence type="predicted"/>
<organism evidence="2 3">
    <name type="scientific">Galemys pyrenaicus</name>
    <name type="common">Iberian desman</name>
    <name type="synonym">Pyrenean desman</name>
    <dbReference type="NCBI Taxonomy" id="202257"/>
    <lineage>
        <taxon>Eukaryota</taxon>
        <taxon>Metazoa</taxon>
        <taxon>Chordata</taxon>
        <taxon>Craniata</taxon>
        <taxon>Vertebrata</taxon>
        <taxon>Euteleostomi</taxon>
        <taxon>Mammalia</taxon>
        <taxon>Eutheria</taxon>
        <taxon>Laurasiatheria</taxon>
        <taxon>Eulipotyphla</taxon>
        <taxon>Talpidae</taxon>
        <taxon>Galemys</taxon>
    </lineage>
</organism>
<reference evidence="2" key="1">
    <citation type="journal article" date="2021" name="Evol. Appl.">
        <title>The genome of the Pyrenean desman and the effects of bottlenecks and inbreeding on the genomic landscape of an endangered species.</title>
        <authorList>
            <person name="Escoda L."/>
            <person name="Castresana J."/>
        </authorList>
    </citation>
    <scope>NUCLEOTIDE SEQUENCE</scope>
    <source>
        <strain evidence="2">IBE-C5619</strain>
    </source>
</reference>
<name>A0A8J6ALF3_GALPY</name>
<dbReference type="EMBL" id="JAGFMF010011418">
    <property type="protein sequence ID" value="KAG8523143.1"/>
    <property type="molecule type" value="Genomic_DNA"/>
</dbReference>
<feature type="non-terminal residue" evidence="2">
    <location>
        <position position="355"/>
    </location>
</feature>
<dbReference type="AlphaFoldDB" id="A0A8J6ALF3"/>
<feature type="compositionally biased region" description="Basic and acidic residues" evidence="1">
    <location>
        <begin position="148"/>
        <end position="162"/>
    </location>
</feature>
<comment type="caution">
    <text evidence="2">The sequence shown here is derived from an EMBL/GenBank/DDBJ whole genome shotgun (WGS) entry which is preliminary data.</text>
</comment>
<dbReference type="GO" id="GO:0016514">
    <property type="term" value="C:SWI/SNF complex"/>
    <property type="evidence" value="ECO:0007669"/>
    <property type="project" value="TreeGrafter"/>
</dbReference>
<feature type="region of interest" description="Disordered" evidence="1">
    <location>
        <begin position="146"/>
        <end position="182"/>
    </location>
</feature>
<protein>
    <submittedName>
        <fullName evidence="2">SWI/SNF-related matrix-associated actin-dependent regulator of chromatin subfamily E member 1</fullName>
    </submittedName>
</protein>
<dbReference type="GO" id="GO:0045892">
    <property type="term" value="P:negative regulation of DNA-templated transcription"/>
    <property type="evidence" value="ECO:0007669"/>
    <property type="project" value="TreeGrafter"/>
</dbReference>